<dbReference type="Pfam" id="PF07980">
    <property type="entry name" value="SusD_RagB"/>
    <property type="match status" value="1"/>
</dbReference>
<dbReference type="Proteomes" id="UP000682802">
    <property type="component" value="Chromosome 2"/>
</dbReference>
<keyword evidence="6" id="KW-1133">Transmembrane helix</keyword>
<keyword evidence="4 6" id="KW-0472">Membrane</keyword>
<dbReference type="Pfam" id="PF14322">
    <property type="entry name" value="SusD-like_3"/>
    <property type="match status" value="1"/>
</dbReference>
<evidence type="ECO:0000256" key="2">
    <source>
        <dbReference type="ARBA" id="ARBA00006275"/>
    </source>
</evidence>
<organism evidence="9 10">
    <name type="scientific">Flammeovirga kamogawensis</name>
    <dbReference type="NCBI Taxonomy" id="373891"/>
    <lineage>
        <taxon>Bacteria</taxon>
        <taxon>Pseudomonadati</taxon>
        <taxon>Bacteroidota</taxon>
        <taxon>Cytophagia</taxon>
        <taxon>Cytophagales</taxon>
        <taxon>Flammeovirgaceae</taxon>
        <taxon>Flammeovirga</taxon>
    </lineage>
</organism>
<proteinExistence type="inferred from homology"/>
<evidence type="ECO:0000259" key="7">
    <source>
        <dbReference type="Pfam" id="PF07980"/>
    </source>
</evidence>
<accession>A0ABX8H068</accession>
<dbReference type="InterPro" id="IPR011990">
    <property type="entry name" value="TPR-like_helical_dom_sf"/>
</dbReference>
<evidence type="ECO:0000256" key="1">
    <source>
        <dbReference type="ARBA" id="ARBA00004442"/>
    </source>
</evidence>
<dbReference type="RefSeq" id="WP_144075949.1">
    <property type="nucleotide sequence ID" value="NZ_CP076129.1"/>
</dbReference>
<dbReference type="Gene3D" id="1.25.40.390">
    <property type="match status" value="1"/>
</dbReference>
<keyword evidence="6" id="KW-0812">Transmembrane</keyword>
<keyword evidence="5" id="KW-0998">Cell outer membrane</keyword>
<evidence type="ECO:0000256" key="4">
    <source>
        <dbReference type="ARBA" id="ARBA00023136"/>
    </source>
</evidence>
<name>A0ABX8H068_9BACT</name>
<dbReference type="SUPFAM" id="SSF48452">
    <property type="entry name" value="TPR-like"/>
    <property type="match status" value="1"/>
</dbReference>
<keyword evidence="10" id="KW-1185">Reference proteome</keyword>
<feature type="transmembrane region" description="Helical" evidence="6">
    <location>
        <begin position="7"/>
        <end position="25"/>
    </location>
</feature>
<comment type="similarity">
    <text evidence="2">Belongs to the SusD family.</text>
</comment>
<evidence type="ECO:0000256" key="3">
    <source>
        <dbReference type="ARBA" id="ARBA00022729"/>
    </source>
</evidence>
<evidence type="ECO:0000256" key="5">
    <source>
        <dbReference type="ARBA" id="ARBA00023237"/>
    </source>
</evidence>
<gene>
    <name evidence="9" type="ORF">KM029_21935</name>
</gene>
<sequence length="721" mass="82012">MKTIQKYCILLFGVIATLGCTNFLHEEPKVGVNADSYLNSYDKATTLLGASYAKLGDREDGVMGRERFMMPTDLHEGNQDAGRMILKPTSFQVRDLWRKLYGFIATANVTIREIESKRDIIDQTFVNSNREDRTFISLMSEREGFKASNMLLGEVKFMRAYAYFTLYRYFGGVPILTNVVATTPEFKPRATRDELFAFLENELTFAKDNCVPNKINGVETLLYGRVTQGAAAGLLAKAYVFQASYIRRAGFFNDKIGELPGTVSREELYDKAILLCDSLINQQIGQHQLENYYPAVFTKANSEVLFSVVASQGTTGGLGIGNNEWGTEGSAINGAQGGRGSTKWHALLYDLPTWGSTNEYSTVPKEGQPLEYGSTYKGMAEAWGALEKGNPRDGFDRILPKTMENQNSLSFTGDSTRRMWNVVKMFITGSDPDQNFHQDLADGMWIFEPFGKYTKDENGSTLSRNGRDYFISPLKGDEYSTQELNILTEYTNNNQNAIGIWKEEKENDGTVRTIFDSDLFRMPRQWRFSKFRRPHPSSLPDSFLPELTGVDYPILRLAEMHLLKAEALYFKGNTSLAIAELNKVRDRARNHATNFVDLFDLDGDAPYSYATNRPIDIPTSLTGEQALREILLERVRELCGEDDCRWFDLSRYPDLHFDNTKGNHVYYNLNSYRDPYSAGVSFYQREMEDRINTTNLAYKVLLPIPLEEFQYFPDLRQNPGY</sequence>
<reference evidence="9 10" key="1">
    <citation type="submission" date="2021-05" db="EMBL/GenBank/DDBJ databases">
        <title>Comparative genomic studies on the polysaccharide-degrading batcterial strains of the Flammeovirga genus.</title>
        <authorList>
            <person name="Zewei F."/>
            <person name="Zheng Z."/>
            <person name="Yu L."/>
            <person name="Ruyue G."/>
            <person name="Yanhong M."/>
            <person name="Yuanyuan C."/>
            <person name="Jingyan G."/>
            <person name="Wenjun H."/>
        </authorList>
    </citation>
    <scope>NUCLEOTIDE SEQUENCE [LARGE SCALE GENOMIC DNA]</scope>
    <source>
        <strain evidence="9 10">YS10</strain>
    </source>
</reference>
<comment type="subcellular location">
    <subcellularLocation>
        <location evidence="1">Cell outer membrane</location>
    </subcellularLocation>
</comment>
<dbReference type="InterPro" id="IPR012944">
    <property type="entry name" value="SusD_RagB_dom"/>
</dbReference>
<evidence type="ECO:0000256" key="6">
    <source>
        <dbReference type="SAM" id="Phobius"/>
    </source>
</evidence>
<dbReference type="PROSITE" id="PS51257">
    <property type="entry name" value="PROKAR_LIPOPROTEIN"/>
    <property type="match status" value="1"/>
</dbReference>
<feature type="domain" description="RagB/SusD" evidence="7">
    <location>
        <begin position="546"/>
        <end position="721"/>
    </location>
</feature>
<feature type="domain" description="SusD-like N-terminal" evidence="8">
    <location>
        <begin position="91"/>
        <end position="239"/>
    </location>
</feature>
<evidence type="ECO:0000259" key="8">
    <source>
        <dbReference type="Pfam" id="PF14322"/>
    </source>
</evidence>
<dbReference type="InterPro" id="IPR033985">
    <property type="entry name" value="SusD-like_N"/>
</dbReference>
<keyword evidence="3" id="KW-0732">Signal</keyword>
<protein>
    <submittedName>
        <fullName evidence="9">RagB/SusD family nutrient uptake outer membrane protein</fullName>
    </submittedName>
</protein>
<evidence type="ECO:0000313" key="9">
    <source>
        <dbReference type="EMBL" id="QWG09268.1"/>
    </source>
</evidence>
<dbReference type="EMBL" id="CP076129">
    <property type="protein sequence ID" value="QWG09268.1"/>
    <property type="molecule type" value="Genomic_DNA"/>
</dbReference>
<evidence type="ECO:0000313" key="10">
    <source>
        <dbReference type="Proteomes" id="UP000682802"/>
    </source>
</evidence>